<comment type="catalytic activity">
    <reaction evidence="13 17">
        <text>L-isoleucine + 2-oxoglutarate = (S)-3-methyl-2-oxopentanoate + L-glutamate</text>
        <dbReference type="Rhea" id="RHEA:24801"/>
        <dbReference type="ChEBI" id="CHEBI:16810"/>
        <dbReference type="ChEBI" id="CHEBI:29985"/>
        <dbReference type="ChEBI" id="CHEBI:35146"/>
        <dbReference type="ChEBI" id="CHEBI:58045"/>
        <dbReference type="EC" id="2.6.1.42"/>
    </reaction>
</comment>
<dbReference type="GO" id="GO:0005829">
    <property type="term" value="C:cytosol"/>
    <property type="evidence" value="ECO:0007669"/>
    <property type="project" value="TreeGrafter"/>
</dbReference>
<evidence type="ECO:0000256" key="10">
    <source>
        <dbReference type="ARBA" id="ARBA00022898"/>
    </source>
</evidence>
<dbReference type="GO" id="GO:0052654">
    <property type="term" value="F:L-leucine-2-oxoglutarate transaminase activity"/>
    <property type="evidence" value="ECO:0007669"/>
    <property type="project" value="RHEA"/>
</dbReference>
<dbReference type="SUPFAM" id="SSF56752">
    <property type="entry name" value="D-aminoacid aminotransferase-like PLP-dependent enzymes"/>
    <property type="match status" value="1"/>
</dbReference>
<keyword evidence="9 17" id="KW-0808">Transferase</keyword>
<dbReference type="InterPro" id="IPR018300">
    <property type="entry name" value="Aminotrans_IV_CS"/>
</dbReference>
<dbReference type="FunFam" id="3.30.470.10:FF:000006">
    <property type="entry name" value="Branched-chain-amino-acid aminotransferase"/>
    <property type="match status" value="1"/>
</dbReference>
<evidence type="ECO:0000256" key="4">
    <source>
        <dbReference type="ARBA" id="ARBA00004931"/>
    </source>
</evidence>
<comment type="function">
    <text evidence="2 17">Acts on leucine, isoleucine and valine.</text>
</comment>
<dbReference type="CDD" id="cd01558">
    <property type="entry name" value="D-AAT_like"/>
    <property type="match status" value="1"/>
</dbReference>
<sequence>MGLKIWQNGELVDEAQAKVSVFDHGLLYGDGVFEGIRVYSGNIFEFEAHIDRLYESAKAIRLDIGMDKRPLMDATEETVKANEIEDGYIRLLVTRGVGDLGLNPFVCGKAGVIIIAANIQLYPEEFYETGLKVISANAVRTHPLTLPPQVKSLNYLNNILAKIEAIDHGVGEVVMYNPQGYVAEASGDNIFIIRKGELFTPPIQAGALDGITRQVVMKLARESGYTVTERNLTKFDLYIADECFLTGTAAEVIGVVEIDGRIVGDGKPGAVTKELRKKFFEYARS</sequence>
<dbReference type="Proteomes" id="UP000189674">
    <property type="component" value="Chromosome"/>
</dbReference>
<evidence type="ECO:0000256" key="5">
    <source>
        <dbReference type="ARBA" id="ARBA00005072"/>
    </source>
</evidence>
<dbReference type="NCBIfam" id="TIGR01122">
    <property type="entry name" value="ilvE_I"/>
    <property type="match status" value="1"/>
</dbReference>
<keyword evidence="19" id="KW-1185">Reference proteome</keyword>
<dbReference type="STRING" id="1936003.STSP2_03471"/>
<comment type="catalytic activity">
    <reaction evidence="14 17">
        <text>L-leucine + 2-oxoglutarate = 4-methyl-2-oxopentanoate + L-glutamate</text>
        <dbReference type="Rhea" id="RHEA:18321"/>
        <dbReference type="ChEBI" id="CHEBI:16810"/>
        <dbReference type="ChEBI" id="CHEBI:17865"/>
        <dbReference type="ChEBI" id="CHEBI:29985"/>
        <dbReference type="ChEBI" id="CHEBI:57427"/>
        <dbReference type="EC" id="2.6.1.42"/>
    </reaction>
</comment>
<dbReference type="Gene3D" id="3.20.10.10">
    <property type="entry name" value="D-amino Acid Aminotransferase, subunit A, domain 2"/>
    <property type="match status" value="1"/>
</dbReference>
<evidence type="ECO:0000256" key="15">
    <source>
        <dbReference type="RuleBase" id="RU004106"/>
    </source>
</evidence>
<evidence type="ECO:0000256" key="17">
    <source>
        <dbReference type="RuleBase" id="RU364094"/>
    </source>
</evidence>
<dbReference type="Pfam" id="PF01063">
    <property type="entry name" value="Aminotran_4"/>
    <property type="match status" value="1"/>
</dbReference>
<keyword evidence="8 17" id="KW-0028">Amino-acid biosynthesis</keyword>
<dbReference type="NCBIfam" id="NF005146">
    <property type="entry name" value="PRK06606.1"/>
    <property type="match status" value="1"/>
</dbReference>
<dbReference type="KEGG" id="alus:STSP2_03471"/>
<accession>A0A1U9NR15</accession>
<dbReference type="GO" id="GO:0009098">
    <property type="term" value="P:L-leucine biosynthetic process"/>
    <property type="evidence" value="ECO:0007669"/>
    <property type="project" value="UniProtKB-UniPathway"/>
</dbReference>
<protein>
    <recommendedName>
        <fullName evidence="17">Branched-chain-amino-acid aminotransferase</fullName>
        <shortName evidence="17">BCAT</shortName>
        <ecNumber evidence="17">2.6.1.42</ecNumber>
    </recommendedName>
</protein>
<dbReference type="InterPro" id="IPR005785">
    <property type="entry name" value="B_amino_transI"/>
</dbReference>
<dbReference type="UniPathway" id="UPA00048">
    <property type="reaction ID" value="UER00073"/>
</dbReference>
<evidence type="ECO:0000256" key="9">
    <source>
        <dbReference type="ARBA" id="ARBA00022679"/>
    </source>
</evidence>
<gene>
    <name evidence="17 18" type="primary">ilvE</name>
    <name evidence="18" type="ORF">STSP2_03471</name>
</gene>
<evidence type="ECO:0000256" key="3">
    <source>
        <dbReference type="ARBA" id="ARBA00004824"/>
    </source>
</evidence>
<evidence type="ECO:0000256" key="7">
    <source>
        <dbReference type="ARBA" id="ARBA00022576"/>
    </source>
</evidence>
<dbReference type="PANTHER" id="PTHR42743">
    <property type="entry name" value="AMINO-ACID AMINOTRANSFERASE"/>
    <property type="match status" value="1"/>
</dbReference>
<evidence type="ECO:0000313" key="19">
    <source>
        <dbReference type="Proteomes" id="UP000189674"/>
    </source>
</evidence>
<evidence type="ECO:0000256" key="13">
    <source>
        <dbReference type="ARBA" id="ARBA00048798"/>
    </source>
</evidence>
<dbReference type="Gene3D" id="3.30.470.10">
    <property type="match status" value="1"/>
</dbReference>
<evidence type="ECO:0000256" key="12">
    <source>
        <dbReference type="ARBA" id="ARBA00048212"/>
    </source>
</evidence>
<comment type="pathway">
    <text evidence="4 17">Amino-acid biosynthesis; L-valine biosynthesis; L-valine from pyruvate: step 4/4.</text>
</comment>
<comment type="catalytic activity">
    <reaction evidence="12 17">
        <text>L-valine + 2-oxoglutarate = 3-methyl-2-oxobutanoate + L-glutamate</text>
        <dbReference type="Rhea" id="RHEA:24813"/>
        <dbReference type="ChEBI" id="CHEBI:11851"/>
        <dbReference type="ChEBI" id="CHEBI:16810"/>
        <dbReference type="ChEBI" id="CHEBI:29985"/>
        <dbReference type="ChEBI" id="CHEBI:57762"/>
        <dbReference type="EC" id="2.6.1.42"/>
    </reaction>
</comment>
<dbReference type="PANTHER" id="PTHR42743:SF11">
    <property type="entry name" value="AMINODEOXYCHORISMATE LYASE"/>
    <property type="match status" value="1"/>
</dbReference>
<evidence type="ECO:0000256" key="16">
    <source>
        <dbReference type="RuleBase" id="RU004516"/>
    </source>
</evidence>
<comment type="pathway">
    <text evidence="5 17">Amino-acid biosynthesis; L-leucine biosynthesis; L-leucine from 3-methyl-2-oxobutanoate: step 4/4.</text>
</comment>
<organism evidence="18 19">
    <name type="scientific">Anaerohalosphaera lusitana</name>
    <dbReference type="NCBI Taxonomy" id="1936003"/>
    <lineage>
        <taxon>Bacteria</taxon>
        <taxon>Pseudomonadati</taxon>
        <taxon>Planctomycetota</taxon>
        <taxon>Phycisphaerae</taxon>
        <taxon>Sedimentisphaerales</taxon>
        <taxon>Anaerohalosphaeraceae</taxon>
        <taxon>Anaerohalosphaera</taxon>
    </lineage>
</organism>
<evidence type="ECO:0000256" key="11">
    <source>
        <dbReference type="ARBA" id="ARBA00023304"/>
    </source>
</evidence>
<dbReference type="EC" id="2.6.1.42" evidence="17"/>
<keyword evidence="11 17" id="KW-0100">Branched-chain amino acid biosynthesis</keyword>
<dbReference type="InterPro" id="IPR043131">
    <property type="entry name" value="BCAT-like_N"/>
</dbReference>
<dbReference type="NCBIfam" id="NF006185">
    <property type="entry name" value="PRK08320.1"/>
    <property type="match status" value="1"/>
</dbReference>
<dbReference type="UniPathway" id="UPA00047">
    <property type="reaction ID" value="UER00058"/>
</dbReference>
<dbReference type="GO" id="GO:0009097">
    <property type="term" value="P:isoleucine biosynthetic process"/>
    <property type="evidence" value="ECO:0007669"/>
    <property type="project" value="UniProtKB-UniPathway"/>
</dbReference>
<dbReference type="InterPro" id="IPR043132">
    <property type="entry name" value="BCAT-like_C"/>
</dbReference>
<comment type="cofactor">
    <cofactor evidence="1 16">
        <name>pyridoxal 5'-phosphate</name>
        <dbReference type="ChEBI" id="CHEBI:597326"/>
    </cofactor>
</comment>
<dbReference type="GO" id="GO:0052655">
    <property type="term" value="F:L-valine-2-oxoglutarate transaminase activity"/>
    <property type="evidence" value="ECO:0007669"/>
    <property type="project" value="RHEA"/>
</dbReference>
<dbReference type="RefSeq" id="WP_146663865.1">
    <property type="nucleotide sequence ID" value="NZ_CP019791.1"/>
</dbReference>
<keyword evidence="10 16" id="KW-0663">Pyridoxal phosphate</keyword>
<proteinExistence type="inferred from homology"/>
<dbReference type="AlphaFoldDB" id="A0A1U9NR15"/>
<evidence type="ECO:0000313" key="18">
    <source>
        <dbReference type="EMBL" id="AQT70265.1"/>
    </source>
</evidence>
<dbReference type="FunFam" id="3.20.10.10:FF:000002">
    <property type="entry name" value="D-alanine aminotransferase"/>
    <property type="match status" value="1"/>
</dbReference>
<dbReference type="InterPro" id="IPR001544">
    <property type="entry name" value="Aminotrans_IV"/>
</dbReference>
<keyword evidence="7 17" id="KW-0032">Aminotransferase</keyword>
<evidence type="ECO:0000256" key="6">
    <source>
        <dbReference type="ARBA" id="ARBA00009320"/>
    </source>
</evidence>
<dbReference type="PROSITE" id="PS00770">
    <property type="entry name" value="AA_TRANSFER_CLASS_4"/>
    <property type="match status" value="1"/>
</dbReference>
<dbReference type="InterPro" id="IPR036038">
    <property type="entry name" value="Aminotransferase-like"/>
</dbReference>
<dbReference type="UniPathway" id="UPA00049">
    <property type="reaction ID" value="UER00062"/>
</dbReference>
<dbReference type="GO" id="GO:0052656">
    <property type="term" value="F:L-isoleucine-2-oxoglutarate transaminase activity"/>
    <property type="evidence" value="ECO:0007669"/>
    <property type="project" value="RHEA"/>
</dbReference>
<evidence type="ECO:0000256" key="2">
    <source>
        <dbReference type="ARBA" id="ARBA00003109"/>
    </source>
</evidence>
<dbReference type="GO" id="GO:0009099">
    <property type="term" value="P:L-valine biosynthetic process"/>
    <property type="evidence" value="ECO:0007669"/>
    <property type="project" value="UniProtKB-UniPathway"/>
</dbReference>
<evidence type="ECO:0000256" key="1">
    <source>
        <dbReference type="ARBA" id="ARBA00001933"/>
    </source>
</evidence>
<dbReference type="OrthoDB" id="9805628at2"/>
<reference evidence="19" key="1">
    <citation type="submission" date="2017-02" db="EMBL/GenBank/DDBJ databases">
        <title>Comparative genomics and description of representatives of a novel lineage of planctomycetes thriving in anoxic sediments.</title>
        <authorList>
            <person name="Spring S."/>
            <person name="Bunk B."/>
            <person name="Sproer C."/>
        </authorList>
    </citation>
    <scope>NUCLEOTIDE SEQUENCE [LARGE SCALE GENOMIC DNA]</scope>
    <source>
        <strain evidence="19">ST-NAGAB-D1</strain>
    </source>
</reference>
<comment type="similarity">
    <text evidence="6 15">Belongs to the class-IV pyridoxal-phosphate-dependent aminotransferase family.</text>
</comment>
<dbReference type="InterPro" id="IPR050571">
    <property type="entry name" value="Class-IV_PLP-Dep_Aminotrnsfr"/>
</dbReference>
<name>A0A1U9NR15_9BACT</name>
<evidence type="ECO:0000256" key="14">
    <source>
        <dbReference type="ARBA" id="ARBA00049229"/>
    </source>
</evidence>
<comment type="pathway">
    <text evidence="3 17">Amino-acid biosynthesis; L-isoleucine biosynthesis; L-isoleucine from 2-oxobutanoate: step 4/4.</text>
</comment>
<evidence type="ECO:0000256" key="8">
    <source>
        <dbReference type="ARBA" id="ARBA00022605"/>
    </source>
</evidence>
<dbReference type="EMBL" id="CP019791">
    <property type="protein sequence ID" value="AQT70265.1"/>
    <property type="molecule type" value="Genomic_DNA"/>
</dbReference>